<dbReference type="PROSITE" id="PS50893">
    <property type="entry name" value="ABC_TRANSPORTER_2"/>
    <property type="match status" value="2"/>
</dbReference>
<dbReference type="CDD" id="cd03216">
    <property type="entry name" value="ABC_Carb_Monos_I"/>
    <property type="match status" value="1"/>
</dbReference>
<dbReference type="RefSeq" id="WP_066653368.1">
    <property type="nucleotide sequence ID" value="NZ_CBCSCL010000025.1"/>
</dbReference>
<dbReference type="Proteomes" id="UP000091926">
    <property type="component" value="Chromosome"/>
</dbReference>
<keyword evidence="3" id="KW-1003">Cell membrane</keyword>
<dbReference type="Pfam" id="PF00005">
    <property type="entry name" value="ABC_tran"/>
    <property type="match status" value="2"/>
</dbReference>
<evidence type="ECO:0000256" key="2">
    <source>
        <dbReference type="ARBA" id="ARBA00022448"/>
    </source>
</evidence>
<keyword evidence="10" id="KW-0472">Membrane</keyword>
<evidence type="ECO:0000256" key="7">
    <source>
        <dbReference type="ARBA" id="ARBA00022741"/>
    </source>
</evidence>
<evidence type="ECO:0000313" key="14">
    <source>
        <dbReference type="Proteomes" id="UP000091926"/>
    </source>
</evidence>
<comment type="subcellular location">
    <subcellularLocation>
        <location evidence="1">Cell membrane</location>
        <topology evidence="1">Peripheral membrane protein</topology>
    </subcellularLocation>
</comment>
<keyword evidence="14" id="KW-1185">Reference proteome</keyword>
<proteinExistence type="predicted"/>
<keyword evidence="9" id="KW-1278">Translocase</keyword>
<gene>
    <name evidence="13" type="ORF">BAU07_01965</name>
</gene>
<evidence type="ECO:0000256" key="8">
    <source>
        <dbReference type="ARBA" id="ARBA00022840"/>
    </source>
</evidence>
<dbReference type="GO" id="GO:0005886">
    <property type="term" value="C:plasma membrane"/>
    <property type="evidence" value="ECO:0007669"/>
    <property type="project" value="UniProtKB-SubCell"/>
</dbReference>
<evidence type="ECO:0000256" key="11">
    <source>
        <dbReference type="SAM" id="MobiDB-lite"/>
    </source>
</evidence>
<dbReference type="PANTHER" id="PTHR43790:SF3">
    <property type="entry name" value="D-ALLOSE IMPORT ATP-BINDING PROTEIN ALSA-RELATED"/>
    <property type="match status" value="1"/>
</dbReference>
<keyword evidence="6" id="KW-0677">Repeat</keyword>
<feature type="domain" description="ABC transporter" evidence="12">
    <location>
        <begin position="258"/>
        <end position="515"/>
    </location>
</feature>
<dbReference type="GO" id="GO:0016887">
    <property type="term" value="F:ATP hydrolysis activity"/>
    <property type="evidence" value="ECO:0007669"/>
    <property type="project" value="InterPro"/>
</dbReference>
<feature type="region of interest" description="Disordered" evidence="11">
    <location>
        <begin position="525"/>
        <end position="544"/>
    </location>
</feature>
<evidence type="ECO:0000313" key="13">
    <source>
        <dbReference type="EMBL" id="ANN76050.1"/>
    </source>
</evidence>
<dbReference type="InterPro" id="IPR017871">
    <property type="entry name" value="ABC_transporter-like_CS"/>
</dbReference>
<keyword evidence="4" id="KW-0997">Cell inner membrane</keyword>
<dbReference type="SUPFAM" id="SSF52540">
    <property type="entry name" value="P-loop containing nucleoside triphosphate hydrolases"/>
    <property type="match status" value="2"/>
</dbReference>
<dbReference type="InterPro" id="IPR003593">
    <property type="entry name" value="AAA+_ATPase"/>
</dbReference>
<dbReference type="STRING" id="463014.BAU07_01965"/>
<accession>A0A193G897</accession>
<protein>
    <submittedName>
        <fullName evidence="13">ABC transporter ATP-binding protein</fullName>
    </submittedName>
</protein>
<dbReference type="KEGG" id="bfz:BAU07_01965"/>
<dbReference type="EMBL" id="CP016172">
    <property type="protein sequence ID" value="ANN76050.1"/>
    <property type="molecule type" value="Genomic_DNA"/>
</dbReference>
<evidence type="ECO:0000256" key="10">
    <source>
        <dbReference type="ARBA" id="ARBA00023136"/>
    </source>
</evidence>
<dbReference type="PROSITE" id="PS00211">
    <property type="entry name" value="ABC_TRANSPORTER_1"/>
    <property type="match status" value="1"/>
</dbReference>
<feature type="domain" description="ABC transporter" evidence="12">
    <location>
        <begin position="25"/>
        <end position="260"/>
    </location>
</feature>
<evidence type="ECO:0000256" key="5">
    <source>
        <dbReference type="ARBA" id="ARBA00022597"/>
    </source>
</evidence>
<dbReference type="AlphaFoldDB" id="A0A193G897"/>
<keyword evidence="8 13" id="KW-0067">ATP-binding</keyword>
<dbReference type="SMART" id="SM00382">
    <property type="entry name" value="AAA"/>
    <property type="match status" value="2"/>
</dbReference>
<dbReference type="Gene3D" id="3.40.50.300">
    <property type="entry name" value="P-loop containing nucleotide triphosphate hydrolases"/>
    <property type="match status" value="2"/>
</dbReference>
<dbReference type="PANTHER" id="PTHR43790">
    <property type="entry name" value="CARBOHYDRATE TRANSPORT ATP-BINDING PROTEIN MG119-RELATED"/>
    <property type="match status" value="1"/>
</dbReference>
<evidence type="ECO:0000256" key="6">
    <source>
        <dbReference type="ARBA" id="ARBA00022737"/>
    </source>
</evidence>
<organism evidence="13 14">
    <name type="scientific">Bordetella flabilis</name>
    <dbReference type="NCBI Taxonomy" id="463014"/>
    <lineage>
        <taxon>Bacteria</taxon>
        <taxon>Pseudomonadati</taxon>
        <taxon>Pseudomonadota</taxon>
        <taxon>Betaproteobacteria</taxon>
        <taxon>Burkholderiales</taxon>
        <taxon>Alcaligenaceae</taxon>
        <taxon>Bordetella</taxon>
    </lineage>
</organism>
<dbReference type="InterPro" id="IPR027417">
    <property type="entry name" value="P-loop_NTPase"/>
</dbReference>
<dbReference type="InterPro" id="IPR003439">
    <property type="entry name" value="ABC_transporter-like_ATP-bd"/>
</dbReference>
<sequence length="544" mass="58186">MNALAASPISADAPAAAEESCHPALAAVGLAKAYGPITVLSDVTLDIHAGEVHAIIGENGAGKSTLMKLLSGYVPPTAGHLLMQGQPIDFADAAAAEAAGVVLVHQEILLAPDLTVAENLFLGRELTRGIMVDDRAMNRRTADVLASVGAHCSPRDLVGDLPLAQRQLVQISRALLQPRQVVIFDEPTAVLANDEVAALLGVVRRLKAQGVAVLYISHRLDEVEALADRVTVLRDGKMIGTWPAADLSQRRMAELMVGRQLDVLYPRKRPMPAGDPLLVVERLSVDHGAVEASLMVRPGEVLGIGGMIGSGRTELCEGLMGLRPASAGRIALAGRAVPHLSVRAWRELGLVYLTEDRKGKGLLLDEPLAPNLTLQALDRIHPRLALDYAKEAGALDTAVRDYDIRVRSVHLNAGQLSGGNQQKLLLAKVMMTDPSVVIIDEPTRGIDIGNKSQIYDFIDRLVRANKACIMISSELPELVGLADRVLVMRAGRVAAELTGDQITEQNVVYAATSASAYGVDPRDHIAIKRGGDQDDKRGDEYRDN</sequence>
<evidence type="ECO:0000256" key="4">
    <source>
        <dbReference type="ARBA" id="ARBA00022519"/>
    </source>
</evidence>
<evidence type="ECO:0000256" key="3">
    <source>
        <dbReference type="ARBA" id="ARBA00022475"/>
    </source>
</evidence>
<dbReference type="GO" id="GO:0005524">
    <property type="term" value="F:ATP binding"/>
    <property type="evidence" value="ECO:0007669"/>
    <property type="project" value="UniProtKB-KW"/>
</dbReference>
<name>A0A193G897_9BORD</name>
<dbReference type="CDD" id="cd03215">
    <property type="entry name" value="ABC_Carb_Monos_II"/>
    <property type="match status" value="1"/>
</dbReference>
<dbReference type="InterPro" id="IPR050107">
    <property type="entry name" value="ABC_carbohydrate_import_ATPase"/>
</dbReference>
<dbReference type="OrthoDB" id="9776369at2"/>
<reference evidence="13 14" key="1">
    <citation type="submission" date="2016-06" db="EMBL/GenBank/DDBJ databases">
        <title>Complete genome sequences of Bordetella bronchialis and Bordetella flabilis.</title>
        <authorList>
            <person name="LiPuma J.J."/>
            <person name="Spilker T."/>
        </authorList>
    </citation>
    <scope>NUCLEOTIDE SEQUENCE [LARGE SCALE GENOMIC DNA]</scope>
    <source>
        <strain evidence="13 14">AU10664</strain>
    </source>
</reference>
<dbReference type="FunFam" id="3.40.50.300:FF:000127">
    <property type="entry name" value="Ribose import ATP-binding protein RbsA"/>
    <property type="match status" value="1"/>
</dbReference>
<keyword evidence="5" id="KW-0762">Sugar transport</keyword>
<evidence type="ECO:0000256" key="9">
    <source>
        <dbReference type="ARBA" id="ARBA00022967"/>
    </source>
</evidence>
<evidence type="ECO:0000259" key="12">
    <source>
        <dbReference type="PROSITE" id="PS50893"/>
    </source>
</evidence>
<keyword evidence="2" id="KW-0813">Transport</keyword>
<keyword evidence="7" id="KW-0547">Nucleotide-binding</keyword>
<evidence type="ECO:0000256" key="1">
    <source>
        <dbReference type="ARBA" id="ARBA00004202"/>
    </source>
</evidence>